<accession>A0A1M5QVE3</accession>
<evidence type="ECO:0000313" key="2">
    <source>
        <dbReference type="Proteomes" id="UP000190675"/>
    </source>
</evidence>
<protein>
    <submittedName>
        <fullName evidence="1">Uncharacterized protein</fullName>
    </submittedName>
</protein>
<dbReference type="EMBL" id="LT670818">
    <property type="protein sequence ID" value="SHH18095.1"/>
    <property type="molecule type" value="Genomic_DNA"/>
</dbReference>
<reference evidence="1 2" key="1">
    <citation type="submission" date="2016-11" db="EMBL/GenBank/DDBJ databases">
        <authorList>
            <person name="Jaros S."/>
            <person name="Januszkiewicz K."/>
            <person name="Wedrychowicz H."/>
        </authorList>
    </citation>
    <scope>NUCLEOTIDE SEQUENCE [LARGE SCALE GENOMIC DNA]</scope>
    <source>
        <strain evidence="1 2">GAS242</strain>
    </source>
</reference>
<dbReference type="AlphaFoldDB" id="A0A1M5QVE3"/>
<gene>
    <name evidence="1" type="ORF">SAMN05444169_6180</name>
</gene>
<dbReference type="Proteomes" id="UP000190675">
    <property type="component" value="Chromosome I"/>
</dbReference>
<organism evidence="1 2">
    <name type="scientific">Bradyrhizobium erythrophlei</name>
    <dbReference type="NCBI Taxonomy" id="1437360"/>
    <lineage>
        <taxon>Bacteria</taxon>
        <taxon>Pseudomonadati</taxon>
        <taxon>Pseudomonadota</taxon>
        <taxon>Alphaproteobacteria</taxon>
        <taxon>Hyphomicrobiales</taxon>
        <taxon>Nitrobacteraceae</taxon>
        <taxon>Bradyrhizobium</taxon>
    </lineage>
</organism>
<proteinExistence type="predicted"/>
<sequence>MARTLLSIEDLQVRALAELRKQPGCAGVRVIAINRVADKRAENNWSMCVLSAGAADANTAAGAALHVQRALRRDYDLTAD</sequence>
<name>A0A1M5QVE3_9BRAD</name>
<evidence type="ECO:0000313" key="1">
    <source>
        <dbReference type="EMBL" id="SHH18095.1"/>
    </source>
</evidence>